<evidence type="ECO:0000313" key="2">
    <source>
        <dbReference type="Proteomes" id="UP000266723"/>
    </source>
</evidence>
<reference evidence="1 2" key="1">
    <citation type="journal article" date="2020" name="BMC Genomics">
        <title>Intraspecific diversification of the crop wild relative Brassica cretica Lam. using demographic model selection.</title>
        <authorList>
            <person name="Kioukis A."/>
            <person name="Michalopoulou V.A."/>
            <person name="Briers L."/>
            <person name="Pirintsos S."/>
            <person name="Studholme D.J."/>
            <person name="Pavlidis P."/>
            <person name="Sarris P.F."/>
        </authorList>
    </citation>
    <scope>NUCLEOTIDE SEQUENCE [LARGE SCALE GENOMIC DNA]</scope>
    <source>
        <strain evidence="2">cv. PFS-1207/04</strain>
    </source>
</reference>
<name>A0ABQ7EYT4_BRACR</name>
<gene>
    <name evidence="1" type="ORF">DY000_02048418</name>
</gene>
<proteinExistence type="predicted"/>
<comment type="caution">
    <text evidence="1">The sequence shown here is derived from an EMBL/GenBank/DDBJ whole genome shotgun (WGS) entry which is preliminary data.</text>
</comment>
<evidence type="ECO:0008006" key="3">
    <source>
        <dbReference type="Google" id="ProtNLM"/>
    </source>
</evidence>
<dbReference type="EMBL" id="QGKV02000297">
    <property type="protein sequence ID" value="KAF3608275.1"/>
    <property type="molecule type" value="Genomic_DNA"/>
</dbReference>
<sequence>MELRTMIKATNQLAETFPMVKREDKDSKLKIHTATRKFNISKLHSWYQRTQRKTLLTSEWKKNTNPRMGDVGLAIYRAES</sequence>
<keyword evidence="2" id="KW-1185">Reference proteome</keyword>
<accession>A0ABQ7EYT4</accession>
<evidence type="ECO:0000313" key="1">
    <source>
        <dbReference type="EMBL" id="KAF3608275.1"/>
    </source>
</evidence>
<protein>
    <recommendedName>
        <fullName evidence="3">Homeobox domain-containing protein</fullName>
    </recommendedName>
</protein>
<organism evidence="1 2">
    <name type="scientific">Brassica cretica</name>
    <name type="common">Mustard</name>
    <dbReference type="NCBI Taxonomy" id="69181"/>
    <lineage>
        <taxon>Eukaryota</taxon>
        <taxon>Viridiplantae</taxon>
        <taxon>Streptophyta</taxon>
        <taxon>Embryophyta</taxon>
        <taxon>Tracheophyta</taxon>
        <taxon>Spermatophyta</taxon>
        <taxon>Magnoliopsida</taxon>
        <taxon>eudicotyledons</taxon>
        <taxon>Gunneridae</taxon>
        <taxon>Pentapetalae</taxon>
        <taxon>rosids</taxon>
        <taxon>malvids</taxon>
        <taxon>Brassicales</taxon>
        <taxon>Brassicaceae</taxon>
        <taxon>Brassiceae</taxon>
        <taxon>Brassica</taxon>
    </lineage>
</organism>
<dbReference type="Proteomes" id="UP000266723">
    <property type="component" value="Unassembled WGS sequence"/>
</dbReference>